<feature type="disulfide bond" evidence="18">
    <location>
        <begin position="67"/>
        <end position="72"/>
    </location>
</feature>
<evidence type="ECO:0000256" key="16">
    <source>
        <dbReference type="PIRSR" id="PIRSR600823-3"/>
    </source>
</evidence>
<feature type="active site" description="Proton acceptor" evidence="14">
    <location>
        <position position="65"/>
    </location>
</feature>
<feature type="transmembrane region" description="Helical" evidence="20">
    <location>
        <begin position="6"/>
        <end position="30"/>
    </location>
</feature>
<keyword evidence="12" id="KW-0325">Glycoprotein</keyword>
<dbReference type="CDD" id="cd00693">
    <property type="entry name" value="secretory_peroxidase"/>
    <property type="match status" value="1"/>
</dbReference>
<feature type="disulfide bond" evidence="18">
    <location>
        <begin position="198"/>
        <end position="230"/>
    </location>
</feature>
<dbReference type="FunFam" id="1.10.520.10:FF:000001">
    <property type="entry name" value="Peroxidase"/>
    <property type="match status" value="1"/>
</dbReference>
<dbReference type="InterPro" id="IPR000823">
    <property type="entry name" value="Peroxidase_pln"/>
</dbReference>
<feature type="binding site" evidence="16">
    <location>
        <position position="69"/>
    </location>
    <ligand>
        <name>Ca(2+)</name>
        <dbReference type="ChEBI" id="CHEBI:29108"/>
        <label>1</label>
    </ligand>
</feature>
<keyword evidence="10 16" id="KW-0408">Iron</keyword>
<dbReference type="InterPro" id="IPR002016">
    <property type="entry name" value="Haem_peroxidase"/>
</dbReference>
<dbReference type="PROSITE" id="PS00435">
    <property type="entry name" value="PEROXIDASE_1"/>
    <property type="match status" value="1"/>
</dbReference>
<feature type="binding site" evidence="16">
    <location>
        <position position="246"/>
    </location>
    <ligand>
        <name>Ca(2+)</name>
        <dbReference type="ChEBI" id="CHEBI:29108"/>
        <label>2</label>
    </ligand>
</feature>
<dbReference type="InterPro" id="IPR010255">
    <property type="entry name" value="Haem_peroxidase_sf"/>
</dbReference>
<dbReference type="PANTHER" id="PTHR31517:SF84">
    <property type="entry name" value="PEROXIDASE"/>
    <property type="match status" value="1"/>
</dbReference>
<dbReference type="AlphaFoldDB" id="A0ABD3JJS2"/>
<dbReference type="InterPro" id="IPR019794">
    <property type="entry name" value="Peroxidases_AS"/>
</dbReference>
<organism evidence="22 23">
    <name type="scientific">Eucalyptus globulus</name>
    <name type="common">Tasmanian blue gum</name>
    <dbReference type="NCBI Taxonomy" id="34317"/>
    <lineage>
        <taxon>Eukaryota</taxon>
        <taxon>Viridiplantae</taxon>
        <taxon>Streptophyta</taxon>
        <taxon>Embryophyta</taxon>
        <taxon>Tracheophyta</taxon>
        <taxon>Spermatophyta</taxon>
        <taxon>Magnoliopsida</taxon>
        <taxon>eudicotyledons</taxon>
        <taxon>Gunneridae</taxon>
        <taxon>Pentapetalae</taxon>
        <taxon>rosids</taxon>
        <taxon>malvids</taxon>
        <taxon>Myrtales</taxon>
        <taxon>Myrtaceae</taxon>
        <taxon>Myrtoideae</taxon>
        <taxon>Eucalypteae</taxon>
        <taxon>Eucalyptus</taxon>
    </lineage>
</organism>
<comment type="caution">
    <text evidence="22">The sequence shown here is derived from an EMBL/GenBank/DDBJ whole genome shotgun (WGS) entry which is preliminary data.</text>
</comment>
<keyword evidence="6 19" id="KW-0349">Heme</keyword>
<dbReference type="Proteomes" id="UP001634007">
    <property type="component" value="Unassembled WGS sequence"/>
</dbReference>
<evidence type="ECO:0000256" key="19">
    <source>
        <dbReference type="RuleBase" id="RU362060"/>
    </source>
</evidence>
<evidence type="ECO:0000256" key="10">
    <source>
        <dbReference type="ARBA" id="ARBA00023004"/>
    </source>
</evidence>
<sequence>MASSSAYLNFVLVICLISPAISGPLMVGFYQKKCPSAEAMVRESVQKALAADPGAVAPLIRLHFHDCFVRGCDGSILLNSTKGNTAEKDSMGNLAIGGFEVIDDAKAKIEARCPNTVSCADIVAFAARDGVRAAGGFHYAVPSGRRDGRVSLASEVIKNLPGAFFDAAQLEANFAKKGLSLRDMVTLSGAHSIGDSHCSQFTKRLYSFNSTYSQDPSLNANYAHLLKTKCPRNGPTDPTVPFDPVTPNVLDNAYYHNLKSDKGLLYSDQVLWDAPLTRGLVKDNVNHPSAWARRFTAAMVRMGSIEVLTGTQGEIRKNCRVIN</sequence>
<dbReference type="PRINTS" id="PR00461">
    <property type="entry name" value="PLPEROXIDASE"/>
</dbReference>
<dbReference type="Gene3D" id="1.10.520.10">
    <property type="match status" value="1"/>
</dbReference>
<dbReference type="PROSITE" id="PS50873">
    <property type="entry name" value="PEROXIDASE_4"/>
    <property type="match status" value="1"/>
</dbReference>
<evidence type="ECO:0000256" key="13">
    <source>
        <dbReference type="ARBA" id="ARBA00023324"/>
    </source>
</evidence>
<evidence type="ECO:0000256" key="9">
    <source>
        <dbReference type="ARBA" id="ARBA00023002"/>
    </source>
</evidence>
<feature type="disulfide bond" evidence="18">
    <location>
        <begin position="34"/>
        <end position="113"/>
    </location>
</feature>
<dbReference type="Pfam" id="PF00141">
    <property type="entry name" value="peroxidase"/>
    <property type="match status" value="1"/>
</dbReference>
<feature type="disulfide bond" evidence="18">
    <location>
        <begin position="119"/>
        <end position="319"/>
    </location>
</feature>
<dbReference type="InterPro" id="IPR033905">
    <property type="entry name" value="Secretory_peroxidase"/>
</dbReference>
<dbReference type="SUPFAM" id="SSF48113">
    <property type="entry name" value="Heme-dependent peroxidases"/>
    <property type="match status" value="1"/>
</dbReference>
<comment type="subcellular location">
    <subcellularLocation>
        <location evidence="19">Secreted</location>
    </subcellularLocation>
</comment>
<comment type="cofactor">
    <cofactor evidence="16 19">
        <name>Ca(2+)</name>
        <dbReference type="ChEBI" id="CHEBI:29108"/>
    </cofactor>
    <text evidence="16 19">Binds 2 calcium ions per subunit.</text>
</comment>
<dbReference type="GO" id="GO:0006979">
    <property type="term" value="P:response to oxidative stress"/>
    <property type="evidence" value="ECO:0007669"/>
    <property type="project" value="UniProtKB-UniRule"/>
</dbReference>
<name>A0ABD3JJS2_EUCGL</name>
<evidence type="ECO:0000259" key="21">
    <source>
        <dbReference type="PROSITE" id="PS50873"/>
    </source>
</evidence>
<evidence type="ECO:0000256" key="3">
    <source>
        <dbReference type="ARBA" id="ARBA00006873"/>
    </source>
</evidence>
<dbReference type="GO" id="GO:0140825">
    <property type="term" value="F:lactoperoxidase activity"/>
    <property type="evidence" value="ECO:0007669"/>
    <property type="project" value="UniProtKB-EC"/>
</dbReference>
<feature type="binding site" evidence="16">
    <location>
        <position position="251"/>
    </location>
    <ligand>
        <name>Ca(2+)</name>
        <dbReference type="ChEBI" id="CHEBI:29108"/>
        <label>2</label>
    </ligand>
</feature>
<evidence type="ECO:0000256" key="15">
    <source>
        <dbReference type="PIRSR" id="PIRSR600823-2"/>
    </source>
</evidence>
<keyword evidence="13 19" id="KW-0376">Hydrogen peroxide</keyword>
<evidence type="ECO:0000313" key="23">
    <source>
        <dbReference type="Proteomes" id="UP001634007"/>
    </source>
</evidence>
<dbReference type="GO" id="GO:0046872">
    <property type="term" value="F:metal ion binding"/>
    <property type="evidence" value="ECO:0007669"/>
    <property type="project" value="UniProtKB-UniRule"/>
</dbReference>
<evidence type="ECO:0000256" key="12">
    <source>
        <dbReference type="ARBA" id="ARBA00023180"/>
    </source>
</evidence>
<evidence type="ECO:0000313" key="22">
    <source>
        <dbReference type="EMBL" id="KAL3727663.1"/>
    </source>
</evidence>
<keyword evidence="20" id="KW-0472">Membrane</keyword>
<evidence type="ECO:0000256" key="4">
    <source>
        <dbReference type="ARBA" id="ARBA00012313"/>
    </source>
</evidence>
<keyword evidence="7 16" id="KW-0479">Metal-binding</keyword>
<keyword evidence="23" id="KW-1185">Reference proteome</keyword>
<comment type="similarity">
    <text evidence="19">Belongs to the peroxidase family. Classical plant (class III) peroxidase subfamily.</text>
</comment>
<evidence type="ECO:0000256" key="11">
    <source>
        <dbReference type="ARBA" id="ARBA00023157"/>
    </source>
</evidence>
<evidence type="ECO:0000256" key="5">
    <source>
        <dbReference type="ARBA" id="ARBA00022559"/>
    </source>
</evidence>
<comment type="catalytic activity">
    <reaction evidence="1 19">
        <text>2 a phenolic donor + H2O2 = 2 a phenolic radical donor + 2 H2O</text>
        <dbReference type="Rhea" id="RHEA:56136"/>
        <dbReference type="ChEBI" id="CHEBI:15377"/>
        <dbReference type="ChEBI" id="CHEBI:16240"/>
        <dbReference type="ChEBI" id="CHEBI:139520"/>
        <dbReference type="ChEBI" id="CHEBI:139521"/>
        <dbReference type="EC" id="1.11.1.7"/>
    </reaction>
</comment>
<evidence type="ECO:0000256" key="18">
    <source>
        <dbReference type="PIRSR" id="PIRSR600823-5"/>
    </source>
</evidence>
<evidence type="ECO:0000256" key="14">
    <source>
        <dbReference type="PIRSR" id="PIRSR600823-1"/>
    </source>
</evidence>
<dbReference type="GO" id="GO:0042744">
    <property type="term" value="P:hydrogen peroxide catabolic process"/>
    <property type="evidence" value="ECO:0007669"/>
    <property type="project" value="UniProtKB-KW"/>
</dbReference>
<feature type="binding site" evidence="16">
    <location>
        <position position="75"/>
    </location>
    <ligand>
        <name>Ca(2+)</name>
        <dbReference type="ChEBI" id="CHEBI:29108"/>
        <label>1</label>
    </ligand>
</feature>
<keyword evidence="19" id="KW-0964">Secreted</keyword>
<keyword evidence="11 18" id="KW-1015">Disulfide bond</keyword>
<feature type="binding site" evidence="16">
    <location>
        <position position="87"/>
    </location>
    <ligand>
        <name>Ca(2+)</name>
        <dbReference type="ChEBI" id="CHEBI:29108"/>
        <label>1</label>
    </ligand>
</feature>
<dbReference type="EC" id="1.11.1.7" evidence="4 19"/>
<dbReference type="EMBL" id="JBJKBG010000008">
    <property type="protein sequence ID" value="KAL3727663.1"/>
    <property type="molecule type" value="Genomic_DNA"/>
</dbReference>
<dbReference type="GO" id="GO:0020037">
    <property type="term" value="F:heme binding"/>
    <property type="evidence" value="ECO:0007669"/>
    <property type="project" value="UniProtKB-UniRule"/>
</dbReference>
<evidence type="ECO:0000256" key="6">
    <source>
        <dbReference type="ARBA" id="ARBA00022617"/>
    </source>
</evidence>
<evidence type="ECO:0000256" key="8">
    <source>
        <dbReference type="ARBA" id="ARBA00022837"/>
    </source>
</evidence>
<comment type="similarity">
    <text evidence="3">Belongs to the peroxidase family. Ascorbate peroxidase subfamily.</text>
</comment>
<feature type="binding site" evidence="16">
    <location>
        <position position="243"/>
    </location>
    <ligand>
        <name>Ca(2+)</name>
        <dbReference type="ChEBI" id="CHEBI:29108"/>
        <label>2</label>
    </ligand>
</feature>
<evidence type="ECO:0000256" key="1">
    <source>
        <dbReference type="ARBA" id="ARBA00000189"/>
    </source>
</evidence>
<comment type="function">
    <text evidence="2">Removal of H(2)O(2), oxidation of toxic reductants, biosynthesis and degradation of lignin, suberization, auxin catabolism, response to environmental stresses such as wounding, pathogen attack and oxidative stress. These functions might be dependent on each isozyme/isoform in each plant tissue.</text>
</comment>
<keyword evidence="8 16" id="KW-0106">Calcium</keyword>
<dbReference type="FunFam" id="1.10.420.10:FF:000001">
    <property type="entry name" value="Peroxidase"/>
    <property type="match status" value="1"/>
</dbReference>
<accession>A0ABD3JJS2</accession>
<dbReference type="PANTHER" id="PTHR31517">
    <property type="match status" value="1"/>
</dbReference>
<evidence type="ECO:0000256" key="20">
    <source>
        <dbReference type="SAM" id="Phobius"/>
    </source>
</evidence>
<evidence type="ECO:0000256" key="2">
    <source>
        <dbReference type="ARBA" id="ARBA00002322"/>
    </source>
</evidence>
<feature type="binding site" evidence="16">
    <location>
        <position position="73"/>
    </location>
    <ligand>
        <name>Ca(2+)</name>
        <dbReference type="ChEBI" id="CHEBI:29108"/>
        <label>1</label>
    </ligand>
</feature>
<keyword evidence="5 19" id="KW-0575">Peroxidase</keyword>
<feature type="site" description="Transition state stabilizer" evidence="17">
    <location>
        <position position="61"/>
    </location>
</feature>
<dbReference type="PROSITE" id="PS00436">
    <property type="entry name" value="PEROXIDASE_2"/>
    <property type="match status" value="1"/>
</dbReference>
<dbReference type="Gene3D" id="1.10.420.10">
    <property type="entry name" value="Peroxidase, domain 2"/>
    <property type="match status" value="1"/>
</dbReference>
<dbReference type="InterPro" id="IPR019793">
    <property type="entry name" value="Peroxidases_heam-ligand_BS"/>
</dbReference>
<evidence type="ECO:0000256" key="7">
    <source>
        <dbReference type="ARBA" id="ARBA00022723"/>
    </source>
</evidence>
<comment type="cofactor">
    <cofactor evidence="16 19">
        <name>heme b</name>
        <dbReference type="ChEBI" id="CHEBI:60344"/>
    </cofactor>
    <text evidence="16 19">Binds 1 heme b (iron(II)-protoporphyrin IX) group per subunit.</text>
</comment>
<keyword evidence="20" id="KW-1133">Transmembrane helix</keyword>
<dbReference type="PRINTS" id="PR00458">
    <property type="entry name" value="PEROXIDASE"/>
</dbReference>
<feature type="binding site" evidence="16">
    <location>
        <position position="66"/>
    </location>
    <ligand>
        <name>Ca(2+)</name>
        <dbReference type="ChEBI" id="CHEBI:29108"/>
        <label>1</label>
    </ligand>
</feature>
<gene>
    <name evidence="22" type="ORF">ACJRO7_032407</name>
</gene>
<evidence type="ECO:0000256" key="17">
    <source>
        <dbReference type="PIRSR" id="PIRSR600823-4"/>
    </source>
</evidence>
<dbReference type="GO" id="GO:0005576">
    <property type="term" value="C:extracellular region"/>
    <property type="evidence" value="ECO:0007669"/>
    <property type="project" value="UniProtKB-SubCell"/>
</dbReference>
<proteinExistence type="inferred from homology"/>
<keyword evidence="20" id="KW-0812">Transmembrane</keyword>
<feature type="binding site" evidence="15">
    <location>
        <position position="161"/>
    </location>
    <ligand>
        <name>substrate</name>
    </ligand>
</feature>
<feature type="binding site" description="axial binding residue" evidence="16">
    <location>
        <position position="191"/>
    </location>
    <ligand>
        <name>heme b</name>
        <dbReference type="ChEBI" id="CHEBI:60344"/>
    </ligand>
    <ligandPart>
        <name>Fe</name>
        <dbReference type="ChEBI" id="CHEBI:18248"/>
    </ligandPart>
</feature>
<reference evidence="22 23" key="1">
    <citation type="submission" date="2024-11" db="EMBL/GenBank/DDBJ databases">
        <title>Chromosome-level genome assembly of Eucalyptus globulus Labill. provides insights into its genome evolution.</title>
        <authorList>
            <person name="Li X."/>
        </authorList>
    </citation>
    <scope>NUCLEOTIDE SEQUENCE [LARGE SCALE GENOMIC DNA]</scope>
    <source>
        <strain evidence="22">CL2024</strain>
        <tissue evidence="22">Fresh tender leaves</tissue>
    </source>
</reference>
<protein>
    <recommendedName>
        <fullName evidence="4 19">Peroxidase</fullName>
        <ecNumber evidence="4 19">1.11.1.7</ecNumber>
    </recommendedName>
</protein>
<feature type="binding site" evidence="16">
    <location>
        <position position="71"/>
    </location>
    <ligand>
        <name>Ca(2+)</name>
        <dbReference type="ChEBI" id="CHEBI:29108"/>
        <label>1</label>
    </ligand>
</feature>
<feature type="domain" description="Plant heme peroxidase family profile" evidence="21">
    <location>
        <begin position="24"/>
        <end position="323"/>
    </location>
</feature>
<keyword evidence="9 19" id="KW-0560">Oxidoreductase</keyword>